<comment type="caution">
    <text evidence="1">The sequence shown here is derived from an EMBL/GenBank/DDBJ whole genome shotgun (WGS) entry which is preliminary data.</text>
</comment>
<sequence length="130" mass="14361">MRKTAIIPEGMQEVYDGWQMSPAVEVGGLLFFTGFTGVGRDGATPDDPEAQFRNIFDRILAVLDAAGLDFGAVVEMTSYHIGLQDHLEVFRKVRADYVQEPFPAWTAIEVAGFFRPGPVCEIRVIAARPD</sequence>
<dbReference type="GO" id="GO:0019239">
    <property type="term" value="F:deaminase activity"/>
    <property type="evidence" value="ECO:0007669"/>
    <property type="project" value="TreeGrafter"/>
</dbReference>
<organism evidence="1 2">
    <name type="scientific">Primorskyibacter flagellatus</name>
    <dbReference type="NCBI Taxonomy" id="1387277"/>
    <lineage>
        <taxon>Bacteria</taxon>
        <taxon>Pseudomonadati</taxon>
        <taxon>Pseudomonadota</taxon>
        <taxon>Alphaproteobacteria</taxon>
        <taxon>Rhodobacterales</taxon>
        <taxon>Roseobacteraceae</taxon>
        <taxon>Primorskyibacter</taxon>
    </lineage>
</organism>
<dbReference type="AlphaFoldDB" id="A0A917A2V8"/>
<accession>A0A917A2V8</accession>
<dbReference type="InterPro" id="IPR038743">
    <property type="entry name" value="YjgH-like"/>
</dbReference>
<dbReference type="InterPro" id="IPR035959">
    <property type="entry name" value="RutC-like_sf"/>
</dbReference>
<evidence type="ECO:0000313" key="2">
    <source>
        <dbReference type="Proteomes" id="UP000612855"/>
    </source>
</evidence>
<keyword evidence="2" id="KW-1185">Reference proteome</keyword>
<dbReference type="GO" id="GO:0005829">
    <property type="term" value="C:cytosol"/>
    <property type="evidence" value="ECO:0007669"/>
    <property type="project" value="TreeGrafter"/>
</dbReference>
<dbReference type="EMBL" id="BMFJ01000001">
    <property type="protein sequence ID" value="GGE23162.1"/>
    <property type="molecule type" value="Genomic_DNA"/>
</dbReference>
<gene>
    <name evidence="1" type="ORF">GCM10011360_09580</name>
</gene>
<evidence type="ECO:0008006" key="3">
    <source>
        <dbReference type="Google" id="ProtNLM"/>
    </source>
</evidence>
<name>A0A917A2V8_9RHOB</name>
<dbReference type="CDD" id="cd02198">
    <property type="entry name" value="YjgH_like"/>
    <property type="match status" value="1"/>
</dbReference>
<proteinExistence type="predicted"/>
<dbReference type="Proteomes" id="UP000612855">
    <property type="component" value="Unassembled WGS sequence"/>
</dbReference>
<protein>
    <recommendedName>
        <fullName evidence="3">RidA family protein</fullName>
    </recommendedName>
</protein>
<dbReference type="PANTHER" id="PTHR11803">
    <property type="entry name" value="2-IMINOBUTANOATE/2-IMINOPROPANOATE DEAMINASE RIDA"/>
    <property type="match status" value="1"/>
</dbReference>
<dbReference type="SUPFAM" id="SSF55298">
    <property type="entry name" value="YjgF-like"/>
    <property type="match status" value="1"/>
</dbReference>
<dbReference type="Gene3D" id="3.30.1330.40">
    <property type="entry name" value="RutC-like"/>
    <property type="match status" value="1"/>
</dbReference>
<evidence type="ECO:0000313" key="1">
    <source>
        <dbReference type="EMBL" id="GGE23162.1"/>
    </source>
</evidence>
<dbReference type="PANTHER" id="PTHR11803:SF44">
    <property type="entry name" value="RUTC FAMILY PROTEIN YJGH"/>
    <property type="match status" value="1"/>
</dbReference>
<dbReference type="RefSeq" id="WP_188476527.1">
    <property type="nucleotide sequence ID" value="NZ_BMFJ01000001.1"/>
</dbReference>
<dbReference type="Pfam" id="PF01042">
    <property type="entry name" value="Ribonuc_L-PSP"/>
    <property type="match status" value="1"/>
</dbReference>
<reference evidence="2" key="1">
    <citation type="journal article" date="2019" name="Int. J. Syst. Evol. Microbiol.">
        <title>The Global Catalogue of Microorganisms (GCM) 10K type strain sequencing project: providing services to taxonomists for standard genome sequencing and annotation.</title>
        <authorList>
            <consortium name="The Broad Institute Genomics Platform"/>
            <consortium name="The Broad Institute Genome Sequencing Center for Infectious Disease"/>
            <person name="Wu L."/>
            <person name="Ma J."/>
        </authorList>
    </citation>
    <scope>NUCLEOTIDE SEQUENCE [LARGE SCALE GENOMIC DNA]</scope>
    <source>
        <strain evidence="2">CGMCC 1.12664</strain>
    </source>
</reference>
<dbReference type="InterPro" id="IPR006175">
    <property type="entry name" value="YjgF/YER057c/UK114"/>
</dbReference>